<dbReference type="Gene3D" id="2.40.100.20">
    <property type="match status" value="1"/>
</dbReference>
<accession>A0A4Q0Y844</accession>
<evidence type="ECO:0000313" key="3">
    <source>
        <dbReference type="EMBL" id="RXJ64831.1"/>
    </source>
</evidence>
<organism evidence="3 4">
    <name type="scientific">Halarcobacter anaerophilus</name>
    <dbReference type="NCBI Taxonomy" id="877500"/>
    <lineage>
        <taxon>Bacteria</taxon>
        <taxon>Pseudomonadati</taxon>
        <taxon>Campylobacterota</taxon>
        <taxon>Epsilonproteobacteria</taxon>
        <taxon>Campylobacterales</taxon>
        <taxon>Arcobacteraceae</taxon>
        <taxon>Halarcobacter</taxon>
    </lineage>
</organism>
<keyword evidence="1" id="KW-0732">Signal</keyword>
<feature type="signal peptide" evidence="1">
    <location>
        <begin position="1"/>
        <end position="22"/>
    </location>
</feature>
<reference evidence="3 4" key="1">
    <citation type="submission" date="2017-10" db="EMBL/GenBank/DDBJ databases">
        <title>Genomics of the genus Arcobacter.</title>
        <authorList>
            <person name="Perez-Cataluna A."/>
            <person name="Figueras M.J."/>
        </authorList>
    </citation>
    <scope>NUCLEOTIDE SEQUENCE [LARGE SCALE GENOMIC DNA]</scope>
    <source>
        <strain evidence="3 4">DSM 24636</strain>
    </source>
</reference>
<name>A0A4Q0Y844_9BACT</name>
<dbReference type="Pfam" id="PF18050">
    <property type="entry name" value="Cyclophil_like2"/>
    <property type="match status" value="1"/>
</dbReference>
<feature type="chain" id="PRO_5020659561" description="Cyclophilin-like domain-containing protein" evidence="1">
    <location>
        <begin position="23"/>
        <end position="153"/>
    </location>
</feature>
<dbReference type="InterPro" id="IPR041183">
    <property type="entry name" value="Cyclophilin-like"/>
</dbReference>
<evidence type="ECO:0000256" key="1">
    <source>
        <dbReference type="SAM" id="SignalP"/>
    </source>
</evidence>
<evidence type="ECO:0000259" key="2">
    <source>
        <dbReference type="Pfam" id="PF18050"/>
    </source>
</evidence>
<protein>
    <recommendedName>
        <fullName evidence="2">Cyclophilin-like domain-containing protein</fullName>
    </recommendedName>
</protein>
<dbReference type="OrthoDB" id="5298378at2"/>
<dbReference type="Proteomes" id="UP000290191">
    <property type="component" value="Unassembled WGS sequence"/>
</dbReference>
<proteinExistence type="predicted"/>
<feature type="domain" description="Cyclophilin-like" evidence="2">
    <location>
        <begin position="45"/>
        <end position="148"/>
    </location>
</feature>
<sequence>MKKTIKKVFMVLLSLPLLSCLANPNKEIDNKIEFQKGETMKISVQAKGETAVFKLNNSQAAKELYEQLPLEIEVENFGNNEKIFYPPKKLSTNNTPLAKAKNGTLAYYAPWGDVVMFYKDFGSAGGLYELGEIVSGLEYIKNMSGIIKINKEE</sequence>
<dbReference type="SUPFAM" id="SSF50891">
    <property type="entry name" value="Cyclophilin-like"/>
    <property type="match status" value="1"/>
</dbReference>
<comment type="caution">
    <text evidence="3">The sequence shown here is derived from an EMBL/GenBank/DDBJ whole genome shotgun (WGS) entry which is preliminary data.</text>
</comment>
<keyword evidence="4" id="KW-1185">Reference proteome</keyword>
<evidence type="ECO:0000313" key="4">
    <source>
        <dbReference type="Proteomes" id="UP000290191"/>
    </source>
</evidence>
<dbReference type="RefSeq" id="WP_129081189.1">
    <property type="nucleotide sequence ID" value="NZ_CP041070.1"/>
</dbReference>
<dbReference type="AlphaFoldDB" id="A0A4Q0Y844"/>
<gene>
    <name evidence="3" type="ORF">CRV06_02430</name>
</gene>
<dbReference type="InterPro" id="IPR029000">
    <property type="entry name" value="Cyclophilin-like_dom_sf"/>
</dbReference>
<dbReference type="EMBL" id="PDKO01000001">
    <property type="protein sequence ID" value="RXJ64831.1"/>
    <property type="molecule type" value="Genomic_DNA"/>
</dbReference>
<dbReference type="STRING" id="877500.GCA_000935065_02199"/>